<name>A0A1D6P8U9_MAIZE</name>
<accession>A0A1D6P8U9</accession>
<gene>
    <name evidence="1" type="ORF">ZEAMMB73_Zm00001d047351</name>
</gene>
<reference evidence="1" key="1">
    <citation type="submission" date="2015-12" db="EMBL/GenBank/DDBJ databases">
        <title>Update maize B73 reference genome by single molecule sequencing technologies.</title>
        <authorList>
            <consortium name="Maize Genome Sequencing Project"/>
            <person name="Ware D."/>
        </authorList>
    </citation>
    <scope>NUCLEOTIDE SEQUENCE</scope>
    <source>
        <tissue evidence="1">Seedling</tissue>
    </source>
</reference>
<organism evidence="1">
    <name type="scientific">Zea mays</name>
    <name type="common">Maize</name>
    <dbReference type="NCBI Taxonomy" id="4577"/>
    <lineage>
        <taxon>Eukaryota</taxon>
        <taxon>Viridiplantae</taxon>
        <taxon>Streptophyta</taxon>
        <taxon>Embryophyta</taxon>
        <taxon>Tracheophyta</taxon>
        <taxon>Spermatophyta</taxon>
        <taxon>Magnoliopsida</taxon>
        <taxon>Liliopsida</taxon>
        <taxon>Poales</taxon>
        <taxon>Poaceae</taxon>
        <taxon>PACMAD clade</taxon>
        <taxon>Panicoideae</taxon>
        <taxon>Andropogonodae</taxon>
        <taxon>Andropogoneae</taxon>
        <taxon>Tripsacinae</taxon>
        <taxon>Zea</taxon>
    </lineage>
</organism>
<evidence type="ECO:0000313" key="1">
    <source>
        <dbReference type="EMBL" id="AQL06224.1"/>
    </source>
</evidence>
<dbReference type="EMBL" id="CM000785">
    <property type="protein sequence ID" value="AQL06224.1"/>
    <property type="molecule type" value="Genomic_DNA"/>
</dbReference>
<sequence>MHLVSMIFSEEAVCLSSVSPWQCSVNSLHACLCSLPCAFPGTCAAPGTCRAAASAARASARKYALQPRCSAASATR</sequence>
<proteinExistence type="predicted"/>
<dbReference type="AlphaFoldDB" id="A0A1D6P8U9"/>
<protein>
    <submittedName>
        <fullName evidence="1">PLAC8 family protein</fullName>
    </submittedName>
</protein>